<dbReference type="PANTHER" id="PTHR30111:SF1">
    <property type="entry name" value="33 KDA CHAPERONIN"/>
    <property type="match status" value="1"/>
</dbReference>
<dbReference type="InterPro" id="IPR016154">
    <property type="entry name" value="Heat_shock_Hsp33_C"/>
</dbReference>
<dbReference type="GO" id="GO:0044183">
    <property type="term" value="F:protein folding chaperone"/>
    <property type="evidence" value="ECO:0007669"/>
    <property type="project" value="TreeGrafter"/>
</dbReference>
<dbReference type="OrthoDB" id="9793753at2"/>
<sequence length="303" mass="33590">MLRETDRFVRFHFPELSIRGAWVHLDESYRALCTGRNYPAAVSHMLGELASMTTLMAGQLKHPGRLTFQTRDPGPINLLVMDCTDKLGLRGMAQWHPEYLSQLQDPKMPCLNGQNGDEQSRLVMTLDAHQFSTPWQSHVPLVGQSLAEAFAHYLVQSEQQPTELYLAANGQQAAGLFLQKMPGADEADEDGWNRLCHLFGTLTDAELLSLDPSDLLTRLFPEELISLAPGQPVHHAGERNWDKVRDMLRSLGQPEVESILKEHGAVVINDDLSNLEYRFSAADIAAIFAQPSGTGTAAGPTLH</sequence>
<dbReference type="Gene3D" id="1.10.287.480">
    <property type="entry name" value="helix hairpin bin"/>
    <property type="match status" value="1"/>
</dbReference>
<dbReference type="GO" id="GO:0042026">
    <property type="term" value="P:protein refolding"/>
    <property type="evidence" value="ECO:0007669"/>
    <property type="project" value="TreeGrafter"/>
</dbReference>
<accession>A0A679I569</accession>
<dbReference type="Proteomes" id="UP000463961">
    <property type="component" value="Chromosome"/>
</dbReference>
<organism evidence="1 2">
    <name type="scientific">Fluviibacter phosphoraccumulans</name>
    <dbReference type="NCBI Taxonomy" id="1751046"/>
    <lineage>
        <taxon>Bacteria</taxon>
        <taxon>Pseudomonadati</taxon>
        <taxon>Pseudomonadota</taxon>
        <taxon>Betaproteobacteria</taxon>
        <taxon>Rhodocyclales</taxon>
        <taxon>Fluviibacteraceae</taxon>
        <taxon>Fluviibacter</taxon>
    </lineage>
</organism>
<reference evidence="2" key="1">
    <citation type="submission" date="2020-01" db="EMBL/GenBank/DDBJ databases">
        <title>Phosphoaccumulans saitamaens gen. nov., sp. nov., a polyphosphate accumulating bacterium isolated from surface river water.</title>
        <authorList>
            <person name="Watanabe K."/>
            <person name="Suda W."/>
        </authorList>
    </citation>
    <scope>NUCLEOTIDE SEQUENCE [LARGE SCALE GENOMIC DNA]</scope>
    <source>
        <strain evidence="2">ICHIAU1</strain>
    </source>
</reference>
<dbReference type="GO" id="GO:0051082">
    <property type="term" value="F:unfolded protein binding"/>
    <property type="evidence" value="ECO:0007669"/>
    <property type="project" value="InterPro"/>
</dbReference>
<dbReference type="InterPro" id="IPR000397">
    <property type="entry name" value="Heat_shock_Hsp33"/>
</dbReference>
<protein>
    <submittedName>
        <fullName evidence="1">33 kDa chaperonin</fullName>
    </submittedName>
</protein>
<dbReference type="InterPro" id="IPR023212">
    <property type="entry name" value="Hsp33_helix_hairpin_bin_dom_sf"/>
</dbReference>
<gene>
    <name evidence="1" type="primary">hslO</name>
    <name evidence="1" type="ORF">ICHIAU1_18270</name>
</gene>
<keyword evidence="2" id="KW-1185">Reference proteome</keyword>
<name>A0A679I569_9RHOO</name>
<dbReference type="EMBL" id="AP022345">
    <property type="protein sequence ID" value="BBU69544.1"/>
    <property type="molecule type" value="Genomic_DNA"/>
</dbReference>
<dbReference type="AlphaFoldDB" id="A0A679I569"/>
<dbReference type="SUPFAM" id="SSF118352">
    <property type="entry name" value="HSP33 redox switch-like"/>
    <property type="match status" value="1"/>
</dbReference>
<dbReference type="PANTHER" id="PTHR30111">
    <property type="entry name" value="33 KDA CHAPERONIN"/>
    <property type="match status" value="1"/>
</dbReference>
<dbReference type="Gene3D" id="3.90.1280.10">
    <property type="entry name" value="HSP33 redox switch-like"/>
    <property type="match status" value="1"/>
</dbReference>
<dbReference type="Pfam" id="PF01430">
    <property type="entry name" value="HSP33"/>
    <property type="match status" value="1"/>
</dbReference>
<dbReference type="RefSeq" id="WP_162049752.1">
    <property type="nucleotide sequence ID" value="NZ_AP019011.1"/>
</dbReference>
<dbReference type="SUPFAM" id="SSF64397">
    <property type="entry name" value="Hsp33 domain"/>
    <property type="match status" value="1"/>
</dbReference>
<dbReference type="GO" id="GO:0005737">
    <property type="term" value="C:cytoplasm"/>
    <property type="evidence" value="ECO:0007669"/>
    <property type="project" value="InterPro"/>
</dbReference>
<dbReference type="PIRSF" id="PIRSF005261">
    <property type="entry name" value="Heat_shock_Hsp33"/>
    <property type="match status" value="1"/>
</dbReference>
<proteinExistence type="predicted"/>
<dbReference type="Gene3D" id="3.55.30.10">
    <property type="entry name" value="Hsp33 domain"/>
    <property type="match status" value="1"/>
</dbReference>
<evidence type="ECO:0000313" key="2">
    <source>
        <dbReference type="Proteomes" id="UP000463961"/>
    </source>
</evidence>
<evidence type="ECO:0000313" key="1">
    <source>
        <dbReference type="EMBL" id="BBU69544.1"/>
    </source>
</evidence>
<dbReference type="InterPro" id="IPR016153">
    <property type="entry name" value="Heat_shock_Hsp33_N"/>
</dbReference>